<sequence length="83" mass="9140">MISPFANDHEVLSLDGLSIENGFDRIYLHGELFIHRSADGLQQAHALKAFAERLVDALTTSPAESAVKEHHTPKSETIDNPFA</sequence>
<gene>
    <name evidence="2" type="ORF">NCTC10297_00103</name>
</gene>
<dbReference type="RefSeq" id="WP_126329365.1">
    <property type="nucleotide sequence ID" value="NZ_LR134343.1"/>
</dbReference>
<dbReference type="OrthoDB" id="6647753at2"/>
<dbReference type="KEGG" id="mcun:NCTC10297_00103"/>
<proteinExistence type="predicted"/>
<protein>
    <submittedName>
        <fullName evidence="2">Uncharacterized protein</fullName>
    </submittedName>
</protein>
<feature type="compositionally biased region" description="Basic and acidic residues" evidence="1">
    <location>
        <begin position="66"/>
        <end position="77"/>
    </location>
</feature>
<dbReference type="Proteomes" id="UP000274100">
    <property type="component" value="Chromosome"/>
</dbReference>
<organism evidence="2 3">
    <name type="scientific">Moraxella cuniculi</name>
    <dbReference type="NCBI Taxonomy" id="34061"/>
    <lineage>
        <taxon>Bacteria</taxon>
        <taxon>Pseudomonadati</taxon>
        <taxon>Pseudomonadota</taxon>
        <taxon>Gammaproteobacteria</taxon>
        <taxon>Moraxellales</taxon>
        <taxon>Moraxellaceae</taxon>
        <taxon>Moraxella</taxon>
    </lineage>
</organism>
<name>A0A3S4QZP5_9GAMM</name>
<evidence type="ECO:0000313" key="2">
    <source>
        <dbReference type="EMBL" id="VEG12188.1"/>
    </source>
</evidence>
<evidence type="ECO:0000313" key="3">
    <source>
        <dbReference type="Proteomes" id="UP000274100"/>
    </source>
</evidence>
<feature type="region of interest" description="Disordered" evidence="1">
    <location>
        <begin position="62"/>
        <end position="83"/>
    </location>
</feature>
<accession>A0A3S4QZP5</accession>
<dbReference type="AlphaFoldDB" id="A0A3S4QZP5"/>
<reference evidence="2 3" key="1">
    <citation type="submission" date="2018-12" db="EMBL/GenBank/DDBJ databases">
        <authorList>
            <consortium name="Pathogen Informatics"/>
        </authorList>
    </citation>
    <scope>NUCLEOTIDE SEQUENCE [LARGE SCALE GENOMIC DNA]</scope>
    <source>
        <strain evidence="2 3">NCTC10297</strain>
    </source>
</reference>
<dbReference type="EMBL" id="LR134343">
    <property type="protein sequence ID" value="VEG12188.1"/>
    <property type="molecule type" value="Genomic_DNA"/>
</dbReference>
<evidence type="ECO:0000256" key="1">
    <source>
        <dbReference type="SAM" id="MobiDB-lite"/>
    </source>
</evidence>